<protein>
    <submittedName>
        <fullName evidence="3">MarR family winged helix-turn-helix transcriptional regulator</fullName>
    </submittedName>
</protein>
<dbReference type="InterPro" id="IPR000835">
    <property type="entry name" value="HTH_MarR-typ"/>
</dbReference>
<dbReference type="InterPro" id="IPR039422">
    <property type="entry name" value="MarR/SlyA-like"/>
</dbReference>
<dbReference type="Pfam" id="PF09339">
    <property type="entry name" value="HTH_IclR"/>
    <property type="match status" value="1"/>
</dbReference>
<dbReference type="RefSeq" id="WP_109361100.1">
    <property type="nucleotide sequence ID" value="NZ_JBJVNI010000004.1"/>
</dbReference>
<evidence type="ECO:0000259" key="2">
    <source>
        <dbReference type="PROSITE" id="PS50995"/>
    </source>
</evidence>
<sequence>MAASEEHPTDLPGCPEKAEGGELPRELRSWMLLLAATGAVEQRLHTLLKDRLDVSHDEFLVLCLLADRPEGLRMTRIAELLGRPKTRLTYQIACLQHAGLVTRASVCGDKRGIAVMLTDKARDLLRETSCTLATTVREALTEVMGPTQVNALCGLLPDLAGAEGHEPRDEGSEAPQEATSEERPTESVR</sequence>
<dbReference type="PANTHER" id="PTHR33164">
    <property type="entry name" value="TRANSCRIPTIONAL REGULATOR, MARR FAMILY"/>
    <property type="match status" value="1"/>
</dbReference>
<dbReference type="InterPro" id="IPR036390">
    <property type="entry name" value="WH_DNA-bd_sf"/>
</dbReference>
<reference evidence="3 4" key="1">
    <citation type="submission" date="2024-12" db="EMBL/GenBank/DDBJ databases">
        <title>Forecasting of Potato common scab and diversities of Pathogenic streptomyces spp. in china.</title>
        <authorList>
            <person name="Handique U."/>
            <person name="Wu J."/>
        </authorList>
    </citation>
    <scope>NUCLEOTIDE SEQUENCE [LARGE SCALE GENOMIC DNA]</scope>
    <source>
        <strain evidence="3 4">ZRIMU1530</strain>
    </source>
</reference>
<evidence type="ECO:0000313" key="3">
    <source>
        <dbReference type="EMBL" id="MFM9608694.1"/>
    </source>
</evidence>
<organism evidence="3 4">
    <name type="scientific">Streptomyces niveiscabiei</name>
    <dbReference type="NCBI Taxonomy" id="164115"/>
    <lineage>
        <taxon>Bacteria</taxon>
        <taxon>Bacillati</taxon>
        <taxon>Actinomycetota</taxon>
        <taxon>Actinomycetes</taxon>
        <taxon>Kitasatosporales</taxon>
        <taxon>Streptomycetaceae</taxon>
        <taxon>Streptomyces</taxon>
    </lineage>
</organism>
<keyword evidence="4" id="KW-1185">Reference proteome</keyword>
<gene>
    <name evidence="3" type="ORF">ACKI18_08225</name>
</gene>
<feature type="domain" description="HTH marR-type" evidence="2">
    <location>
        <begin position="26"/>
        <end position="161"/>
    </location>
</feature>
<dbReference type="SMART" id="SM00347">
    <property type="entry name" value="HTH_MARR"/>
    <property type="match status" value="1"/>
</dbReference>
<dbReference type="EMBL" id="JBJVNI010000004">
    <property type="protein sequence ID" value="MFM9608694.1"/>
    <property type="molecule type" value="Genomic_DNA"/>
</dbReference>
<accession>A0ABW9HKV1</accession>
<proteinExistence type="predicted"/>
<dbReference type="SUPFAM" id="SSF46785">
    <property type="entry name" value="Winged helix' DNA-binding domain"/>
    <property type="match status" value="1"/>
</dbReference>
<evidence type="ECO:0000256" key="1">
    <source>
        <dbReference type="SAM" id="MobiDB-lite"/>
    </source>
</evidence>
<feature type="compositionally biased region" description="Basic and acidic residues" evidence="1">
    <location>
        <begin position="180"/>
        <end position="189"/>
    </location>
</feature>
<dbReference type="PROSITE" id="PS50995">
    <property type="entry name" value="HTH_MARR_2"/>
    <property type="match status" value="1"/>
</dbReference>
<name>A0ABW9HKV1_9ACTN</name>
<feature type="region of interest" description="Disordered" evidence="1">
    <location>
        <begin position="160"/>
        <end position="189"/>
    </location>
</feature>
<dbReference type="InterPro" id="IPR005471">
    <property type="entry name" value="Tscrpt_reg_IclR_N"/>
</dbReference>
<dbReference type="InterPro" id="IPR036388">
    <property type="entry name" value="WH-like_DNA-bd_sf"/>
</dbReference>
<dbReference type="Proteomes" id="UP001631957">
    <property type="component" value="Unassembled WGS sequence"/>
</dbReference>
<dbReference type="PANTHER" id="PTHR33164:SF57">
    <property type="entry name" value="MARR-FAMILY TRANSCRIPTIONAL REGULATOR"/>
    <property type="match status" value="1"/>
</dbReference>
<evidence type="ECO:0000313" key="4">
    <source>
        <dbReference type="Proteomes" id="UP001631957"/>
    </source>
</evidence>
<comment type="caution">
    <text evidence="3">The sequence shown here is derived from an EMBL/GenBank/DDBJ whole genome shotgun (WGS) entry which is preliminary data.</text>
</comment>
<dbReference type="Gene3D" id="1.10.10.10">
    <property type="entry name" value="Winged helix-like DNA-binding domain superfamily/Winged helix DNA-binding domain"/>
    <property type="match status" value="1"/>
</dbReference>